<dbReference type="SMART" id="SM00829">
    <property type="entry name" value="PKS_ER"/>
    <property type="match status" value="1"/>
</dbReference>
<keyword evidence="3" id="KW-0479">Metal-binding</keyword>
<dbReference type="InterPro" id="IPR020843">
    <property type="entry name" value="ER"/>
</dbReference>
<evidence type="ECO:0000313" key="5">
    <source>
        <dbReference type="EMBL" id="TFW21262.1"/>
    </source>
</evidence>
<dbReference type="Proteomes" id="UP000298438">
    <property type="component" value="Unassembled WGS sequence"/>
</dbReference>
<dbReference type="GO" id="GO:0016491">
    <property type="term" value="F:oxidoreductase activity"/>
    <property type="evidence" value="ECO:0007669"/>
    <property type="project" value="UniProtKB-KW"/>
</dbReference>
<comment type="caution">
    <text evidence="5">The sequence shown here is derived from an EMBL/GenBank/DDBJ whole genome shotgun (WGS) entry which is preliminary data.</text>
</comment>
<accession>A0A4Y9SE87</accession>
<keyword evidence="2" id="KW-0521">NADP</keyword>
<dbReference type="OrthoDB" id="9785812at2"/>
<dbReference type="Pfam" id="PF00107">
    <property type="entry name" value="ADH_zinc_N"/>
    <property type="match status" value="1"/>
</dbReference>
<evidence type="ECO:0000256" key="3">
    <source>
        <dbReference type="RuleBase" id="RU364000"/>
    </source>
</evidence>
<keyword evidence="6" id="KW-1185">Reference proteome</keyword>
<evidence type="ECO:0000256" key="1">
    <source>
        <dbReference type="ARBA" id="ARBA00010371"/>
    </source>
</evidence>
<dbReference type="InterPro" id="IPR013149">
    <property type="entry name" value="ADH-like_C"/>
</dbReference>
<dbReference type="EMBL" id="SPVF01000122">
    <property type="protein sequence ID" value="TFW21262.1"/>
    <property type="molecule type" value="Genomic_DNA"/>
</dbReference>
<dbReference type="Gene3D" id="3.90.180.10">
    <property type="entry name" value="Medium-chain alcohol dehydrogenases, catalytic domain"/>
    <property type="match status" value="1"/>
</dbReference>
<dbReference type="InterPro" id="IPR013154">
    <property type="entry name" value="ADH-like_N"/>
</dbReference>
<dbReference type="InterPro" id="IPR051603">
    <property type="entry name" value="Zinc-ADH_QOR/CCCR"/>
</dbReference>
<dbReference type="AlphaFoldDB" id="A0A4Y9SE87"/>
<name>A0A4Y9SE87_9BURK</name>
<dbReference type="NCBIfam" id="TIGR02817">
    <property type="entry name" value="adh_fam_1"/>
    <property type="match status" value="1"/>
</dbReference>
<dbReference type="InterPro" id="IPR014182">
    <property type="entry name" value="ADH_Zn_typ-1"/>
</dbReference>
<dbReference type="GO" id="GO:0008270">
    <property type="term" value="F:zinc ion binding"/>
    <property type="evidence" value="ECO:0007669"/>
    <property type="project" value="InterPro"/>
</dbReference>
<keyword evidence="3" id="KW-0862">Zinc</keyword>
<sequence length="336" mass="35734">MKATALLRYTDIDHPDAVFDTTLPNPPAPTGHDLLVRVHAVSVNQLDNRVRRPKDKVEPAPRVIGYDAAGIVQAVGPDVTLFQPGDAVYYSGDPSRPGSHAELQLVDERIVGRAPATLSMAEAAALPLASLTAWELLFDRLRVQPGRSILIVGAAGGVGSMAVQFAARVAQLEVIATASRPESAAWVRSMGAHHIVDHTGDIAAQLAAAGHPQVDYVVLLADTDRYFETAAAAVAPQGAIGLAVEATQPANIGLLWDKSVTLVWEMVYTRIDYRTSDLDRQHAILNQIAALFDHGVLASPVTSYLAPINATNLRAAHKHMASGRAIGKLVLEGFPA</sequence>
<gene>
    <name evidence="5" type="ORF">E4L96_09240</name>
</gene>
<evidence type="ECO:0000259" key="4">
    <source>
        <dbReference type="SMART" id="SM00829"/>
    </source>
</evidence>
<dbReference type="Gene3D" id="3.40.50.720">
    <property type="entry name" value="NAD(P)-binding Rossmann-like Domain"/>
    <property type="match status" value="1"/>
</dbReference>
<reference evidence="5 6" key="1">
    <citation type="submission" date="2019-03" db="EMBL/GenBank/DDBJ databases">
        <title>Draft Genome Sequence of Massilia arenosa sp. nov., a Novel Massilia Species Isolated from a Sandy-loam Maize Soil.</title>
        <authorList>
            <person name="Raths R."/>
            <person name="Peta V."/>
            <person name="Bucking H."/>
        </authorList>
    </citation>
    <scope>NUCLEOTIDE SEQUENCE [LARGE SCALE GENOMIC DNA]</scope>
    <source>
        <strain evidence="5 6">MC02</strain>
    </source>
</reference>
<dbReference type="Pfam" id="PF08240">
    <property type="entry name" value="ADH_N"/>
    <property type="match status" value="1"/>
</dbReference>
<dbReference type="PANTHER" id="PTHR44154:SF1">
    <property type="entry name" value="QUINONE OXIDOREDUCTASE"/>
    <property type="match status" value="1"/>
</dbReference>
<keyword evidence="3" id="KW-0560">Oxidoreductase</keyword>
<proteinExistence type="inferred from homology"/>
<protein>
    <recommendedName>
        <fullName evidence="3">Zinc-type alcohol dehydrogenase-like protein</fullName>
    </recommendedName>
</protein>
<dbReference type="InterPro" id="IPR011032">
    <property type="entry name" value="GroES-like_sf"/>
</dbReference>
<dbReference type="CDD" id="cd08252">
    <property type="entry name" value="AL_MDR"/>
    <property type="match status" value="1"/>
</dbReference>
<dbReference type="PANTHER" id="PTHR44154">
    <property type="entry name" value="QUINONE OXIDOREDUCTASE"/>
    <property type="match status" value="1"/>
</dbReference>
<evidence type="ECO:0000313" key="6">
    <source>
        <dbReference type="Proteomes" id="UP000298438"/>
    </source>
</evidence>
<dbReference type="InterPro" id="IPR036291">
    <property type="entry name" value="NAD(P)-bd_dom_sf"/>
</dbReference>
<feature type="domain" description="Enoyl reductase (ER)" evidence="4">
    <location>
        <begin position="10"/>
        <end position="331"/>
    </location>
</feature>
<comment type="similarity">
    <text evidence="1 3">Belongs to the zinc-containing alcohol dehydrogenase family. Quinone oxidoreductase subfamily.</text>
</comment>
<dbReference type="SUPFAM" id="SSF50129">
    <property type="entry name" value="GroES-like"/>
    <property type="match status" value="1"/>
</dbReference>
<dbReference type="RefSeq" id="WP_135206926.1">
    <property type="nucleotide sequence ID" value="NZ_SPVF01000122.1"/>
</dbReference>
<dbReference type="SUPFAM" id="SSF51735">
    <property type="entry name" value="NAD(P)-binding Rossmann-fold domains"/>
    <property type="match status" value="1"/>
</dbReference>
<organism evidence="5 6">
    <name type="scientific">Zemynaea arenosa</name>
    <dbReference type="NCBI Taxonomy" id="2561931"/>
    <lineage>
        <taxon>Bacteria</taxon>
        <taxon>Pseudomonadati</taxon>
        <taxon>Pseudomonadota</taxon>
        <taxon>Betaproteobacteria</taxon>
        <taxon>Burkholderiales</taxon>
        <taxon>Oxalobacteraceae</taxon>
        <taxon>Telluria group</taxon>
        <taxon>Zemynaea</taxon>
    </lineage>
</organism>
<evidence type="ECO:0000256" key="2">
    <source>
        <dbReference type="ARBA" id="ARBA00022857"/>
    </source>
</evidence>